<evidence type="ECO:0000256" key="1">
    <source>
        <dbReference type="ARBA" id="ARBA00023125"/>
    </source>
</evidence>
<comment type="caution">
    <text evidence="3">The sequence shown here is derived from an EMBL/GenBank/DDBJ whole genome shotgun (WGS) entry which is preliminary data.</text>
</comment>
<evidence type="ECO:0000259" key="2">
    <source>
        <dbReference type="PROSITE" id="PS51253"/>
    </source>
</evidence>
<evidence type="ECO:0000313" key="4">
    <source>
        <dbReference type="Proteomes" id="UP000076858"/>
    </source>
</evidence>
<dbReference type="STRING" id="35525.A0A164TBC0"/>
<dbReference type="GO" id="GO:0003677">
    <property type="term" value="F:DNA binding"/>
    <property type="evidence" value="ECO:0007669"/>
    <property type="project" value="UniProtKB-KW"/>
</dbReference>
<gene>
    <name evidence="3" type="ORF">APZ42_025243</name>
</gene>
<dbReference type="AlphaFoldDB" id="A0A164TBC0"/>
<evidence type="ECO:0000313" key="3">
    <source>
        <dbReference type="EMBL" id="KZS10318.1"/>
    </source>
</evidence>
<dbReference type="Proteomes" id="UP000076858">
    <property type="component" value="Unassembled WGS sequence"/>
</dbReference>
<protein>
    <recommendedName>
        <fullName evidence="2">HTH CENPB-type domain-containing protein</fullName>
    </recommendedName>
</protein>
<keyword evidence="4" id="KW-1185">Reference proteome</keyword>
<organism evidence="3 4">
    <name type="scientific">Daphnia magna</name>
    <dbReference type="NCBI Taxonomy" id="35525"/>
    <lineage>
        <taxon>Eukaryota</taxon>
        <taxon>Metazoa</taxon>
        <taxon>Ecdysozoa</taxon>
        <taxon>Arthropoda</taxon>
        <taxon>Crustacea</taxon>
        <taxon>Branchiopoda</taxon>
        <taxon>Diplostraca</taxon>
        <taxon>Cladocera</taxon>
        <taxon>Anomopoda</taxon>
        <taxon>Daphniidae</taxon>
        <taxon>Daphnia</taxon>
    </lineage>
</organism>
<dbReference type="InterPro" id="IPR006600">
    <property type="entry name" value="HTH_CenpB_DNA-bd_dom"/>
</dbReference>
<proteinExistence type="predicted"/>
<sequence>MVRKHKRKKETQLCTESQFKDAISQLQGKSLRKVSKETGISKTTLHNYHKISKASRDIPLKPMCHGNQILSRAQENELAEYLVETQKEGYALTPKLLKELTFSYARYNGIVIPSNWSKNGCAGADWFTNFMKRHPRLTLRKPEGTSIARAGALNNPVMENFYDQLEVLYKKYDFTDDEIFNIDETNDPTVLDSEKVIAETGTHQVIDLIYF</sequence>
<accession>A0A164TBC0</accession>
<feature type="domain" description="HTH CENPB-type" evidence="2">
    <location>
        <begin position="62"/>
        <end position="140"/>
    </location>
</feature>
<reference evidence="3 4" key="1">
    <citation type="submission" date="2016-03" db="EMBL/GenBank/DDBJ databases">
        <title>EvidentialGene: Evidence-directed Construction of Genes on Genomes.</title>
        <authorList>
            <person name="Gilbert D.G."/>
            <person name="Choi J.-H."/>
            <person name="Mockaitis K."/>
            <person name="Colbourne J."/>
            <person name="Pfrender M."/>
        </authorList>
    </citation>
    <scope>NUCLEOTIDE SEQUENCE [LARGE SCALE GENOMIC DNA]</scope>
    <source>
        <strain evidence="3 4">Xinb3</strain>
        <tissue evidence="3">Complete organism</tissue>
    </source>
</reference>
<dbReference type="OrthoDB" id="6377204at2759"/>
<name>A0A164TBC0_9CRUS</name>
<dbReference type="EMBL" id="LRGB01001848">
    <property type="protein sequence ID" value="KZS10318.1"/>
    <property type="molecule type" value="Genomic_DNA"/>
</dbReference>
<keyword evidence="1" id="KW-0238">DNA-binding</keyword>
<dbReference type="PROSITE" id="PS51253">
    <property type="entry name" value="HTH_CENPB"/>
    <property type="match status" value="1"/>
</dbReference>
<dbReference type="Pfam" id="PF03221">
    <property type="entry name" value="HTH_Tnp_Tc5"/>
    <property type="match status" value="1"/>
</dbReference>